<dbReference type="Proteomes" id="UP000290289">
    <property type="component" value="Chromosome 2"/>
</dbReference>
<accession>A0A498KNT2</accession>
<keyword evidence="3" id="KW-1185">Reference proteome</keyword>
<proteinExistence type="predicted"/>
<comment type="caution">
    <text evidence="2">The sequence shown here is derived from an EMBL/GenBank/DDBJ whole genome shotgun (WGS) entry which is preliminary data.</text>
</comment>
<sequence>MFLCVCVIQGQIYVGPISTGFCASTFGAVGNRHEKLCWFSFIFSSHHCETLTIVHNEFAETQEPKKPHSLAFPENLRSSQSLRRNATSSAPPLISGCQNMAQV</sequence>
<name>A0A498KNT2_MALDO</name>
<organism evidence="2 3">
    <name type="scientific">Malus domestica</name>
    <name type="common">Apple</name>
    <name type="synonym">Pyrus malus</name>
    <dbReference type="NCBI Taxonomy" id="3750"/>
    <lineage>
        <taxon>Eukaryota</taxon>
        <taxon>Viridiplantae</taxon>
        <taxon>Streptophyta</taxon>
        <taxon>Embryophyta</taxon>
        <taxon>Tracheophyta</taxon>
        <taxon>Spermatophyta</taxon>
        <taxon>Magnoliopsida</taxon>
        <taxon>eudicotyledons</taxon>
        <taxon>Gunneridae</taxon>
        <taxon>Pentapetalae</taxon>
        <taxon>rosids</taxon>
        <taxon>fabids</taxon>
        <taxon>Rosales</taxon>
        <taxon>Rosaceae</taxon>
        <taxon>Amygdaloideae</taxon>
        <taxon>Maleae</taxon>
        <taxon>Malus</taxon>
    </lineage>
</organism>
<gene>
    <name evidence="2" type="ORF">DVH24_026491</name>
</gene>
<protein>
    <submittedName>
        <fullName evidence="2">Uncharacterized protein</fullName>
    </submittedName>
</protein>
<dbReference type="AlphaFoldDB" id="A0A498KNT2"/>
<evidence type="ECO:0000313" key="2">
    <source>
        <dbReference type="EMBL" id="RXI07355.1"/>
    </source>
</evidence>
<evidence type="ECO:0000256" key="1">
    <source>
        <dbReference type="SAM" id="MobiDB-lite"/>
    </source>
</evidence>
<evidence type="ECO:0000313" key="3">
    <source>
        <dbReference type="Proteomes" id="UP000290289"/>
    </source>
</evidence>
<reference evidence="2 3" key="1">
    <citation type="submission" date="2018-10" db="EMBL/GenBank/DDBJ databases">
        <title>A high-quality apple genome assembly.</title>
        <authorList>
            <person name="Hu J."/>
        </authorList>
    </citation>
    <scope>NUCLEOTIDE SEQUENCE [LARGE SCALE GENOMIC DNA]</scope>
    <source>
        <strain evidence="3">cv. HFTH1</strain>
        <tissue evidence="2">Young leaf</tissue>
    </source>
</reference>
<dbReference type="EMBL" id="RDQH01000328">
    <property type="protein sequence ID" value="RXI07355.1"/>
    <property type="molecule type" value="Genomic_DNA"/>
</dbReference>
<feature type="region of interest" description="Disordered" evidence="1">
    <location>
        <begin position="79"/>
        <end position="103"/>
    </location>
</feature>